<reference evidence="3 4" key="1">
    <citation type="journal article" date="2019" name="Nat. Ecol. Evol.">
        <title>Megaphylogeny resolves global patterns of mushroom evolution.</title>
        <authorList>
            <person name="Varga T."/>
            <person name="Krizsan K."/>
            <person name="Foldi C."/>
            <person name="Dima B."/>
            <person name="Sanchez-Garcia M."/>
            <person name="Sanchez-Ramirez S."/>
            <person name="Szollosi G.J."/>
            <person name="Szarkandi J.G."/>
            <person name="Papp V."/>
            <person name="Albert L."/>
            <person name="Andreopoulos W."/>
            <person name="Angelini C."/>
            <person name="Antonin V."/>
            <person name="Barry K.W."/>
            <person name="Bougher N.L."/>
            <person name="Buchanan P."/>
            <person name="Buyck B."/>
            <person name="Bense V."/>
            <person name="Catcheside P."/>
            <person name="Chovatia M."/>
            <person name="Cooper J."/>
            <person name="Damon W."/>
            <person name="Desjardin D."/>
            <person name="Finy P."/>
            <person name="Geml J."/>
            <person name="Haridas S."/>
            <person name="Hughes K."/>
            <person name="Justo A."/>
            <person name="Karasinski D."/>
            <person name="Kautmanova I."/>
            <person name="Kiss B."/>
            <person name="Kocsube S."/>
            <person name="Kotiranta H."/>
            <person name="LaButti K.M."/>
            <person name="Lechner B.E."/>
            <person name="Liimatainen K."/>
            <person name="Lipzen A."/>
            <person name="Lukacs Z."/>
            <person name="Mihaltcheva S."/>
            <person name="Morgado L.N."/>
            <person name="Niskanen T."/>
            <person name="Noordeloos M.E."/>
            <person name="Ohm R.A."/>
            <person name="Ortiz-Santana B."/>
            <person name="Ovrebo C."/>
            <person name="Racz N."/>
            <person name="Riley R."/>
            <person name="Savchenko A."/>
            <person name="Shiryaev A."/>
            <person name="Soop K."/>
            <person name="Spirin V."/>
            <person name="Szebenyi C."/>
            <person name="Tomsovsky M."/>
            <person name="Tulloss R.E."/>
            <person name="Uehling J."/>
            <person name="Grigoriev I.V."/>
            <person name="Vagvolgyi C."/>
            <person name="Papp T."/>
            <person name="Martin F.M."/>
            <person name="Miettinen O."/>
            <person name="Hibbett D.S."/>
            <person name="Nagy L.G."/>
        </authorList>
    </citation>
    <scope>NUCLEOTIDE SEQUENCE [LARGE SCALE GENOMIC DNA]</scope>
    <source>
        <strain evidence="3 4">CBS 121175</strain>
    </source>
</reference>
<accession>A0A5C3K977</accession>
<evidence type="ECO:0000313" key="4">
    <source>
        <dbReference type="Proteomes" id="UP000307440"/>
    </source>
</evidence>
<organism evidence="3 4">
    <name type="scientific">Coprinopsis marcescibilis</name>
    <name type="common">Agaric fungus</name>
    <name type="synonym">Psathyrella marcescibilis</name>
    <dbReference type="NCBI Taxonomy" id="230819"/>
    <lineage>
        <taxon>Eukaryota</taxon>
        <taxon>Fungi</taxon>
        <taxon>Dikarya</taxon>
        <taxon>Basidiomycota</taxon>
        <taxon>Agaricomycotina</taxon>
        <taxon>Agaricomycetes</taxon>
        <taxon>Agaricomycetidae</taxon>
        <taxon>Agaricales</taxon>
        <taxon>Agaricineae</taxon>
        <taxon>Psathyrellaceae</taxon>
        <taxon>Coprinopsis</taxon>
    </lineage>
</organism>
<dbReference type="OrthoDB" id="1733909at2759"/>
<keyword evidence="2" id="KW-0143">Chaperone</keyword>
<comment type="similarity">
    <text evidence="1">Belongs to the chaperonin (HSP60) family.</text>
</comment>
<dbReference type="GO" id="GO:0140662">
    <property type="term" value="F:ATP-dependent protein folding chaperone"/>
    <property type="evidence" value="ECO:0007669"/>
    <property type="project" value="InterPro"/>
</dbReference>
<proteinExistence type="inferred from homology"/>
<dbReference type="Gene3D" id="1.10.560.10">
    <property type="entry name" value="GroEL-like equatorial domain"/>
    <property type="match status" value="1"/>
</dbReference>
<dbReference type="GO" id="GO:0042026">
    <property type="term" value="P:protein refolding"/>
    <property type="evidence" value="ECO:0007669"/>
    <property type="project" value="InterPro"/>
</dbReference>
<protein>
    <submittedName>
        <fullName evidence="3">Uncharacterized protein</fullName>
    </submittedName>
</protein>
<dbReference type="AlphaFoldDB" id="A0A5C3K977"/>
<dbReference type="STRING" id="230819.A0A5C3K977"/>
<evidence type="ECO:0000256" key="1">
    <source>
        <dbReference type="ARBA" id="ARBA00006607"/>
    </source>
</evidence>
<dbReference type="SUPFAM" id="SSF48592">
    <property type="entry name" value="GroEL equatorial domain-like"/>
    <property type="match status" value="1"/>
</dbReference>
<dbReference type="Proteomes" id="UP000307440">
    <property type="component" value="Unassembled WGS sequence"/>
</dbReference>
<keyword evidence="4" id="KW-1185">Reference proteome</keyword>
<evidence type="ECO:0000256" key="2">
    <source>
        <dbReference type="ARBA" id="ARBA00023186"/>
    </source>
</evidence>
<dbReference type="PANTHER" id="PTHR45633">
    <property type="entry name" value="60 KDA HEAT SHOCK PROTEIN, MITOCHONDRIAL"/>
    <property type="match status" value="1"/>
</dbReference>
<name>A0A5C3K977_COPMA</name>
<evidence type="ECO:0000313" key="3">
    <source>
        <dbReference type="EMBL" id="TFK16387.1"/>
    </source>
</evidence>
<dbReference type="EMBL" id="ML210871">
    <property type="protein sequence ID" value="TFK16387.1"/>
    <property type="molecule type" value="Genomic_DNA"/>
</dbReference>
<gene>
    <name evidence="3" type="ORF">FA15DRAFT_650913</name>
</gene>
<sequence length="177" mass="19645">MLNEGRVKMLKGVDVLANAVSVTLGPKGQFTFICSEHESYGGPKIPKVPDFYDASNTNRTYIDGVTVAKSISLKKKFKNLGARYVFLRFSSRKPLTPNSLNSRRSLQNECSCWRRYNNCHSRRAIYSEGFKNAAAGCNPMDLRCGSQAAVDRVAAFLPRTPKLSRPPQKSPKSLPSP</sequence>
<dbReference type="InterPro" id="IPR001844">
    <property type="entry name" value="Cpn60/GroEL"/>
</dbReference>
<dbReference type="InterPro" id="IPR027413">
    <property type="entry name" value="GROEL-like_equatorial_sf"/>
</dbReference>